<protein>
    <recommendedName>
        <fullName evidence="2">Glycosyltransferase</fullName>
    </recommendedName>
</protein>
<dbReference type="EMBL" id="MN740650">
    <property type="protein sequence ID" value="QHS79721.1"/>
    <property type="molecule type" value="Genomic_DNA"/>
</dbReference>
<reference evidence="1" key="1">
    <citation type="journal article" date="2020" name="Nature">
        <title>Giant virus diversity and host interactions through global metagenomics.</title>
        <authorList>
            <person name="Schulz F."/>
            <person name="Roux S."/>
            <person name="Paez-Espino D."/>
            <person name="Jungbluth S."/>
            <person name="Walsh D.A."/>
            <person name="Denef V.J."/>
            <person name="McMahon K.D."/>
            <person name="Konstantinidis K.T."/>
            <person name="Eloe-Fadrosh E.A."/>
            <person name="Kyrpides N.C."/>
            <person name="Woyke T."/>
        </authorList>
    </citation>
    <scope>NUCLEOTIDE SEQUENCE</scope>
    <source>
        <strain evidence="1">GVMAG-S-1035303-20</strain>
    </source>
</reference>
<dbReference type="Pfam" id="PF09612">
    <property type="entry name" value="HtrL_YibB"/>
    <property type="match status" value="1"/>
</dbReference>
<evidence type="ECO:0008006" key="2">
    <source>
        <dbReference type="Google" id="ProtNLM"/>
    </source>
</evidence>
<name>A0A6C0AK48_9ZZZZ</name>
<proteinExistence type="predicted"/>
<sequence>MKTCIVSAFFNIPSKKPYEWYRPHLIRFFRGVRGHVTFFTTPDVIDDIRKYTGVDHVKIVYMKFEECYALSSVWGREFWERQYSRDPERYHSPELGVIWYEKREFVRKVIEMTPDADVYIWCDAGCVRDDMYEKALGLFGQRTLFNTNDGRIHLEQLSPMTLFKFYTYPNYFLAGGFMAGNKSAWNEYRRVYDETLKNYDDVGITAISDQYVTQSCVYKRPDLFALHPEETHGNPWFKFILLL</sequence>
<accession>A0A6C0AK48</accession>
<dbReference type="AlphaFoldDB" id="A0A6C0AK48"/>
<evidence type="ECO:0000313" key="1">
    <source>
        <dbReference type="EMBL" id="QHS79721.1"/>
    </source>
</evidence>
<organism evidence="1">
    <name type="scientific">viral metagenome</name>
    <dbReference type="NCBI Taxonomy" id="1070528"/>
    <lineage>
        <taxon>unclassified sequences</taxon>
        <taxon>metagenomes</taxon>
        <taxon>organismal metagenomes</taxon>
    </lineage>
</organism>
<dbReference type="InterPro" id="IPR011735">
    <property type="entry name" value="WlaTC/HtrL_glycosyltransf"/>
</dbReference>